<dbReference type="SMART" id="SM01021">
    <property type="entry name" value="Bac_rhodopsin"/>
    <property type="match status" value="1"/>
</dbReference>
<evidence type="ECO:0000256" key="1">
    <source>
        <dbReference type="ARBA" id="ARBA00004141"/>
    </source>
</evidence>
<dbReference type="GO" id="GO:0005783">
    <property type="term" value="C:endoplasmic reticulum"/>
    <property type="evidence" value="ECO:0007669"/>
    <property type="project" value="TreeGrafter"/>
</dbReference>
<dbReference type="PRINTS" id="PR00251">
    <property type="entry name" value="BACTRLOPSIN"/>
</dbReference>
<dbReference type="OrthoDB" id="536545at2759"/>
<evidence type="ECO:0000313" key="8">
    <source>
        <dbReference type="EMBL" id="KAG0647496.1"/>
    </source>
</evidence>
<keyword evidence="9" id="KW-1185">Reference proteome</keyword>
<dbReference type="PANTHER" id="PTHR28286">
    <property type="match status" value="1"/>
</dbReference>
<dbReference type="InterPro" id="IPR043476">
    <property type="entry name" value="Yro2-like_7TM"/>
</dbReference>
<evidence type="ECO:0000256" key="3">
    <source>
        <dbReference type="ARBA" id="ARBA00022692"/>
    </source>
</evidence>
<dbReference type="CDD" id="cd15239">
    <property type="entry name" value="7tm_YRO2_fungal-like"/>
    <property type="match status" value="1"/>
</dbReference>
<comment type="caution">
    <text evidence="8">The sequence shown here is derived from an EMBL/GenBank/DDBJ whole genome shotgun (WGS) entry which is preliminary data.</text>
</comment>
<protein>
    <recommendedName>
        <fullName evidence="10">Heat shock protein 30</fullName>
    </recommendedName>
</protein>
<feature type="region of interest" description="Disordered" evidence="6">
    <location>
        <begin position="267"/>
        <end position="293"/>
    </location>
</feature>
<dbReference type="InterPro" id="IPR001425">
    <property type="entry name" value="Arc/bac/fun_rhodopsins"/>
</dbReference>
<feature type="transmembrane region" description="Helical" evidence="7">
    <location>
        <begin position="154"/>
        <end position="176"/>
    </location>
</feature>
<evidence type="ECO:0000313" key="9">
    <source>
        <dbReference type="Proteomes" id="UP000785200"/>
    </source>
</evidence>
<feature type="transmembrane region" description="Helical" evidence="7">
    <location>
        <begin position="128"/>
        <end position="148"/>
    </location>
</feature>
<dbReference type="EMBL" id="VNKQ01000012">
    <property type="protein sequence ID" value="KAG0647496.1"/>
    <property type="molecule type" value="Genomic_DNA"/>
</dbReference>
<evidence type="ECO:0000256" key="5">
    <source>
        <dbReference type="ARBA" id="ARBA00023136"/>
    </source>
</evidence>
<evidence type="ECO:0000256" key="6">
    <source>
        <dbReference type="SAM" id="MobiDB-lite"/>
    </source>
</evidence>
<feature type="transmembrane region" description="Helical" evidence="7">
    <location>
        <begin position="188"/>
        <end position="208"/>
    </location>
</feature>
<feature type="compositionally biased region" description="Basic and acidic residues" evidence="6">
    <location>
        <begin position="267"/>
        <end position="277"/>
    </location>
</feature>
<feature type="transmembrane region" description="Helical" evidence="7">
    <location>
        <begin position="220"/>
        <end position="243"/>
    </location>
</feature>
<feature type="transmembrane region" description="Helical" evidence="7">
    <location>
        <begin position="103"/>
        <end position="121"/>
    </location>
</feature>
<sequence length="293" mass="32280">MGLITRANDALKTNPPTGDVYHLTTAGSDWLWAVTAIYTLSLLIVVGLTFFAPKGEKIFHYLFTISLFVGSVAYFTMASDLGSTPILTADNAAGTREIFYAKYINWFGGWPPVIIAVGLISGVSWSTIVFNIGLSWIWVASWLSGALVRTNYKWGFFVFGLFAYFILAASLFTTGVVTAKRVGITRHYFGLGGWLVFLWLLYPIAWGLDDGGNEIKVTSGFIFFGILDVLLVPVLAFGFLALARTWDLRALNIYFTQYGRVAPGEFPEREGAREKTAPVEPTPVVEPTPEQAV</sequence>
<comment type="similarity">
    <text evidence="2">Belongs to the archaeal/bacterial/fungal opsin family.</text>
</comment>
<name>A0A9P6VGD3_9HELO</name>
<keyword evidence="4 7" id="KW-1133">Transmembrane helix</keyword>
<evidence type="ECO:0000256" key="2">
    <source>
        <dbReference type="ARBA" id="ARBA00008130"/>
    </source>
</evidence>
<feature type="transmembrane region" description="Helical" evidence="7">
    <location>
        <begin position="58"/>
        <end position="77"/>
    </location>
</feature>
<feature type="transmembrane region" description="Helical" evidence="7">
    <location>
        <begin position="30"/>
        <end position="51"/>
    </location>
</feature>
<dbReference type="AlphaFoldDB" id="A0A9P6VGD3"/>
<dbReference type="Gene3D" id="1.20.1070.10">
    <property type="entry name" value="Rhodopsin 7-helix transmembrane proteins"/>
    <property type="match status" value="1"/>
</dbReference>
<keyword evidence="5 7" id="KW-0472">Membrane</keyword>
<keyword evidence="3 7" id="KW-0812">Transmembrane</keyword>
<reference evidence="8" key="1">
    <citation type="submission" date="2019-07" db="EMBL/GenBank/DDBJ databases">
        <title>Hyphodiscus hymeniophilus genome sequencing and assembly.</title>
        <authorList>
            <person name="Kramer G."/>
            <person name="Nodwell J."/>
        </authorList>
    </citation>
    <scope>NUCLEOTIDE SEQUENCE</scope>
    <source>
        <strain evidence="8">ATCC 34498</strain>
    </source>
</reference>
<dbReference type="SUPFAM" id="SSF81321">
    <property type="entry name" value="Family A G protein-coupled receptor-like"/>
    <property type="match status" value="1"/>
</dbReference>
<gene>
    <name evidence="8" type="ORF">D0Z07_6741</name>
</gene>
<comment type="subcellular location">
    <subcellularLocation>
        <location evidence="1">Membrane</location>
        <topology evidence="1">Multi-pass membrane protein</topology>
    </subcellularLocation>
</comment>
<dbReference type="GO" id="GO:0005886">
    <property type="term" value="C:plasma membrane"/>
    <property type="evidence" value="ECO:0007669"/>
    <property type="project" value="TreeGrafter"/>
</dbReference>
<evidence type="ECO:0000256" key="7">
    <source>
        <dbReference type="SAM" id="Phobius"/>
    </source>
</evidence>
<dbReference type="PANTHER" id="PTHR28286:SF1">
    <property type="entry name" value="30 KDA HEAT SHOCK PROTEIN-RELATED"/>
    <property type="match status" value="1"/>
</dbReference>
<organism evidence="8 9">
    <name type="scientific">Hyphodiscus hymeniophilus</name>
    <dbReference type="NCBI Taxonomy" id="353542"/>
    <lineage>
        <taxon>Eukaryota</taxon>
        <taxon>Fungi</taxon>
        <taxon>Dikarya</taxon>
        <taxon>Ascomycota</taxon>
        <taxon>Pezizomycotina</taxon>
        <taxon>Leotiomycetes</taxon>
        <taxon>Helotiales</taxon>
        <taxon>Hyphodiscaceae</taxon>
        <taxon>Hyphodiscus</taxon>
    </lineage>
</organism>
<evidence type="ECO:0000256" key="4">
    <source>
        <dbReference type="ARBA" id="ARBA00022989"/>
    </source>
</evidence>
<accession>A0A9P6VGD3</accession>
<proteinExistence type="inferred from homology"/>
<evidence type="ECO:0008006" key="10">
    <source>
        <dbReference type="Google" id="ProtNLM"/>
    </source>
</evidence>
<dbReference type="Proteomes" id="UP000785200">
    <property type="component" value="Unassembled WGS sequence"/>
</dbReference>